<dbReference type="PROSITE" id="PS51833">
    <property type="entry name" value="HDOD"/>
    <property type="match status" value="1"/>
</dbReference>
<dbReference type="InterPro" id="IPR052340">
    <property type="entry name" value="RNase_Y/CdgJ"/>
</dbReference>
<dbReference type="Pfam" id="PF08668">
    <property type="entry name" value="HDOD"/>
    <property type="match status" value="1"/>
</dbReference>
<name>A0A517T6U1_9PLAN</name>
<evidence type="ECO:0000313" key="6">
    <source>
        <dbReference type="Proteomes" id="UP000319976"/>
    </source>
</evidence>
<feature type="domain" description="HDOD" evidence="4">
    <location>
        <begin position="315"/>
        <end position="516"/>
    </location>
</feature>
<dbReference type="SUPFAM" id="SSF52172">
    <property type="entry name" value="CheY-like"/>
    <property type="match status" value="1"/>
</dbReference>
<evidence type="ECO:0000256" key="2">
    <source>
        <dbReference type="SAM" id="MobiDB-lite"/>
    </source>
</evidence>
<dbReference type="Pfam" id="PF00072">
    <property type="entry name" value="Response_reg"/>
    <property type="match status" value="1"/>
</dbReference>
<dbReference type="Gene3D" id="1.10.3210.10">
    <property type="entry name" value="Hypothetical protein af1432"/>
    <property type="match status" value="1"/>
</dbReference>
<keyword evidence="6" id="KW-1185">Reference proteome</keyword>
<dbReference type="KEGG" id="chya:V22_13250"/>
<feature type="compositionally biased region" description="Polar residues" evidence="2">
    <location>
        <begin position="157"/>
        <end position="166"/>
    </location>
</feature>
<dbReference type="SUPFAM" id="SSF109604">
    <property type="entry name" value="HD-domain/PDEase-like"/>
    <property type="match status" value="1"/>
</dbReference>
<evidence type="ECO:0000259" key="3">
    <source>
        <dbReference type="PROSITE" id="PS50110"/>
    </source>
</evidence>
<dbReference type="InterPro" id="IPR011006">
    <property type="entry name" value="CheY-like_superfamily"/>
</dbReference>
<dbReference type="InterPro" id="IPR001789">
    <property type="entry name" value="Sig_transdc_resp-reg_receiver"/>
</dbReference>
<evidence type="ECO:0000259" key="4">
    <source>
        <dbReference type="PROSITE" id="PS51833"/>
    </source>
</evidence>
<feature type="domain" description="Response regulatory" evidence="3">
    <location>
        <begin position="7"/>
        <end position="122"/>
    </location>
</feature>
<keyword evidence="1" id="KW-0597">Phosphoprotein</keyword>
<accession>A0A517T6U1</accession>
<evidence type="ECO:0000313" key="5">
    <source>
        <dbReference type="EMBL" id="QDT64094.1"/>
    </source>
</evidence>
<gene>
    <name evidence="5" type="primary">ntrC</name>
    <name evidence="5" type="ORF">V22_13250</name>
</gene>
<protein>
    <submittedName>
        <fullName evidence="5">Nitrogen assimilation regulatory protein</fullName>
    </submittedName>
</protein>
<dbReference type="Proteomes" id="UP000319976">
    <property type="component" value="Chromosome"/>
</dbReference>
<dbReference type="InterPro" id="IPR013976">
    <property type="entry name" value="HDOD"/>
</dbReference>
<dbReference type="PANTHER" id="PTHR33525">
    <property type="match status" value="1"/>
</dbReference>
<proteinExistence type="predicted"/>
<dbReference type="AlphaFoldDB" id="A0A517T6U1"/>
<feature type="modified residue" description="4-aspartylphosphate" evidence="1">
    <location>
        <position position="56"/>
    </location>
</feature>
<organism evidence="5 6">
    <name type="scientific">Calycomorphotria hydatis</name>
    <dbReference type="NCBI Taxonomy" id="2528027"/>
    <lineage>
        <taxon>Bacteria</taxon>
        <taxon>Pseudomonadati</taxon>
        <taxon>Planctomycetota</taxon>
        <taxon>Planctomycetia</taxon>
        <taxon>Planctomycetales</taxon>
        <taxon>Planctomycetaceae</taxon>
        <taxon>Calycomorphotria</taxon>
    </lineage>
</organism>
<feature type="region of interest" description="Disordered" evidence="2">
    <location>
        <begin position="141"/>
        <end position="167"/>
    </location>
</feature>
<reference evidence="5 6" key="1">
    <citation type="submission" date="2019-02" db="EMBL/GenBank/DDBJ databases">
        <title>Deep-cultivation of Planctomycetes and their phenomic and genomic characterization uncovers novel biology.</title>
        <authorList>
            <person name="Wiegand S."/>
            <person name="Jogler M."/>
            <person name="Boedeker C."/>
            <person name="Pinto D."/>
            <person name="Vollmers J."/>
            <person name="Rivas-Marin E."/>
            <person name="Kohn T."/>
            <person name="Peeters S.H."/>
            <person name="Heuer A."/>
            <person name="Rast P."/>
            <person name="Oberbeckmann S."/>
            <person name="Bunk B."/>
            <person name="Jeske O."/>
            <person name="Meyerdierks A."/>
            <person name="Storesund J.E."/>
            <person name="Kallscheuer N."/>
            <person name="Luecker S."/>
            <person name="Lage O.M."/>
            <person name="Pohl T."/>
            <person name="Merkel B.J."/>
            <person name="Hornburger P."/>
            <person name="Mueller R.-W."/>
            <person name="Bruemmer F."/>
            <person name="Labrenz M."/>
            <person name="Spormann A.M."/>
            <person name="Op den Camp H."/>
            <person name="Overmann J."/>
            <person name="Amann R."/>
            <person name="Jetten M.S.M."/>
            <person name="Mascher T."/>
            <person name="Medema M.H."/>
            <person name="Devos D.P."/>
            <person name="Kaster A.-K."/>
            <person name="Ovreas L."/>
            <person name="Rohde M."/>
            <person name="Galperin M.Y."/>
            <person name="Jogler C."/>
        </authorList>
    </citation>
    <scope>NUCLEOTIDE SEQUENCE [LARGE SCALE GENOMIC DNA]</scope>
    <source>
        <strain evidence="5 6">V22</strain>
    </source>
</reference>
<dbReference type="RefSeq" id="WP_197439976.1">
    <property type="nucleotide sequence ID" value="NZ_CP036316.1"/>
</dbReference>
<dbReference type="GO" id="GO:0000160">
    <property type="term" value="P:phosphorelay signal transduction system"/>
    <property type="evidence" value="ECO:0007669"/>
    <property type="project" value="InterPro"/>
</dbReference>
<sequence>MGSHHPRILIVDDEADVRELLSRALINNEFDCITAENGQQALDIINGNTIDIIITDICMPVMHGHSLITQLLGLPTLASQIIVLTGLQDPRLEADLYRRGVKAVFYKPADFERFAETIRRLFDQSEWRNSSDVGEVGLGGGASAEQTGKIARDKQATKISRSSSHGSVMGAKMRPYAVAMLITNREKASGLKHCLAKEQVDVYPHNSSEALYNQLNDNCIDLLIVEHKLNGFITGLEILNRLYDDLLQPQAILLTEFGENPKDISHAKVVPKIMDVETPIKEMAQAVLDLVDLAKLPKDDIPERARQLIRDFDGLPPIPALIAKLSGYLHMPLNEIPIKEVAFDISTDSRMTIELLKIVNSSAVGTSRKIQKVQDAVVLLGIKRCIALIIGVAVSQANVSLLSGWADEFRGWYYRRMILLASTASVVGERLEKVSGDTTFILGLLQDIGIAPLGTISGKSYTGGVVNRCQNVGHVQLAQLERAQSGVTHADVSAALLQSWGLPQSIVSPVLKHHTADLNLIKQNLDRRFVRCLKVAEAFADLLDNNHVIRLQRLNSTLAVYGEDRIEESRSCLNLAVSKAAETSRHLSLPPLTPEELEHAKALAVNAGIGFSDSV</sequence>
<dbReference type="SMART" id="SM00448">
    <property type="entry name" value="REC"/>
    <property type="match status" value="1"/>
</dbReference>
<evidence type="ECO:0000256" key="1">
    <source>
        <dbReference type="PROSITE-ProRule" id="PRU00169"/>
    </source>
</evidence>
<dbReference type="Gene3D" id="3.40.50.2300">
    <property type="match status" value="1"/>
</dbReference>
<dbReference type="EMBL" id="CP036316">
    <property type="protein sequence ID" value="QDT64094.1"/>
    <property type="molecule type" value="Genomic_DNA"/>
</dbReference>
<dbReference type="PROSITE" id="PS50110">
    <property type="entry name" value="RESPONSE_REGULATORY"/>
    <property type="match status" value="1"/>
</dbReference>
<dbReference type="PANTHER" id="PTHR33525:SF3">
    <property type="entry name" value="RIBONUCLEASE Y"/>
    <property type="match status" value="1"/>
</dbReference>